<name>A0A368ST55_SETIT</name>
<gene>
    <name evidence="3" type="ORF">SETIT_9G465400v2</name>
</gene>
<reference evidence="3" key="1">
    <citation type="journal article" date="2012" name="Nat. Biotechnol.">
        <title>Reference genome sequence of the model plant Setaria.</title>
        <authorList>
            <person name="Bennetzen J.L."/>
            <person name="Schmutz J."/>
            <person name="Wang H."/>
            <person name="Percifield R."/>
            <person name="Hawkins J."/>
            <person name="Pontaroli A.C."/>
            <person name="Estep M."/>
            <person name="Feng L."/>
            <person name="Vaughn J.N."/>
            <person name="Grimwood J."/>
            <person name="Jenkins J."/>
            <person name="Barry K."/>
            <person name="Lindquist E."/>
            <person name="Hellsten U."/>
            <person name="Deshpande S."/>
            <person name="Wang X."/>
            <person name="Wu X."/>
            <person name="Mitros T."/>
            <person name="Triplett J."/>
            <person name="Yang X."/>
            <person name="Ye C.Y."/>
            <person name="Mauro-Herrera M."/>
            <person name="Wang L."/>
            <person name="Li P."/>
            <person name="Sharma M."/>
            <person name="Sharma R."/>
            <person name="Ronald P.C."/>
            <person name="Panaud O."/>
            <person name="Kellogg E.A."/>
            <person name="Brutnell T.P."/>
            <person name="Doust A.N."/>
            <person name="Tuskan G.A."/>
            <person name="Rokhsar D."/>
            <person name="Devos K.M."/>
        </authorList>
    </citation>
    <scope>NUCLEOTIDE SEQUENCE [LARGE SCALE GENOMIC DNA]</scope>
    <source>
        <strain evidence="3">Yugu1</strain>
    </source>
</reference>
<proteinExistence type="predicted"/>
<evidence type="ECO:0000313" key="3">
    <source>
        <dbReference type="EMBL" id="RCV45573.1"/>
    </source>
</evidence>
<feature type="compositionally biased region" description="Low complexity" evidence="1">
    <location>
        <begin position="91"/>
        <end position="124"/>
    </location>
</feature>
<reference evidence="3" key="2">
    <citation type="submission" date="2015-07" db="EMBL/GenBank/DDBJ databases">
        <authorList>
            <person name="Noorani M."/>
        </authorList>
    </citation>
    <scope>NUCLEOTIDE SEQUENCE</scope>
    <source>
        <strain evidence="3">Yugu1</strain>
    </source>
</reference>
<dbReference type="Pfam" id="PF05922">
    <property type="entry name" value="Inhibitor_I9"/>
    <property type="match status" value="1"/>
</dbReference>
<feature type="region of interest" description="Disordered" evidence="1">
    <location>
        <begin position="82"/>
        <end position="124"/>
    </location>
</feature>
<protein>
    <recommendedName>
        <fullName evidence="2">Inhibitor I9 domain-containing protein</fullName>
    </recommendedName>
</protein>
<evidence type="ECO:0000256" key="1">
    <source>
        <dbReference type="SAM" id="MobiDB-lite"/>
    </source>
</evidence>
<sequence>MPPAAIAMQPPDPSVDRAHQDTAPERTKLHGAGILYSYQILVQGFAVQLESNPAVLVVSPERRYVLYTTSIDFGVWPESRSFDDVGPAKWRATATKASTSPRRRAATSSSDSARAPSQRRTSRR</sequence>
<accession>A0A368ST55</accession>
<evidence type="ECO:0000259" key="2">
    <source>
        <dbReference type="Pfam" id="PF05922"/>
    </source>
</evidence>
<organism evidence="3">
    <name type="scientific">Setaria italica</name>
    <name type="common">Foxtail millet</name>
    <name type="synonym">Panicum italicum</name>
    <dbReference type="NCBI Taxonomy" id="4555"/>
    <lineage>
        <taxon>Eukaryota</taxon>
        <taxon>Viridiplantae</taxon>
        <taxon>Streptophyta</taxon>
        <taxon>Embryophyta</taxon>
        <taxon>Tracheophyta</taxon>
        <taxon>Spermatophyta</taxon>
        <taxon>Magnoliopsida</taxon>
        <taxon>Liliopsida</taxon>
        <taxon>Poales</taxon>
        <taxon>Poaceae</taxon>
        <taxon>PACMAD clade</taxon>
        <taxon>Panicoideae</taxon>
        <taxon>Panicodae</taxon>
        <taxon>Paniceae</taxon>
        <taxon>Cenchrinae</taxon>
        <taxon>Setaria</taxon>
    </lineage>
</organism>
<dbReference type="AlphaFoldDB" id="A0A368ST55"/>
<feature type="domain" description="Inhibitor I9" evidence="2">
    <location>
        <begin position="14"/>
        <end position="53"/>
    </location>
</feature>
<feature type="region of interest" description="Disordered" evidence="1">
    <location>
        <begin position="1"/>
        <end position="22"/>
    </location>
</feature>
<dbReference type="EMBL" id="CM003536">
    <property type="protein sequence ID" value="RCV45573.1"/>
    <property type="molecule type" value="Genomic_DNA"/>
</dbReference>
<dbReference type="InterPro" id="IPR010259">
    <property type="entry name" value="S8pro/Inhibitor_I9"/>
</dbReference>